<dbReference type="Proteomes" id="UP000326198">
    <property type="component" value="Unassembled WGS sequence"/>
</dbReference>
<dbReference type="InterPro" id="IPR039650">
    <property type="entry name" value="HdrA-like"/>
</dbReference>
<dbReference type="PANTHER" id="PTHR43498:SF1">
    <property type="entry name" value="COB--COM HETERODISULFIDE REDUCTASE IRON-SULFUR SUBUNIT A"/>
    <property type="match status" value="1"/>
</dbReference>
<evidence type="ECO:0000256" key="5">
    <source>
        <dbReference type="ARBA" id="ARBA00023014"/>
    </source>
</evidence>
<dbReference type="PANTHER" id="PTHR43498">
    <property type="entry name" value="FERREDOXIN:COB-COM HETERODISULFIDE REDUCTASE SUBUNIT A"/>
    <property type="match status" value="1"/>
</dbReference>
<dbReference type="EMBL" id="ML736168">
    <property type="protein sequence ID" value="KAE8381795.1"/>
    <property type="molecule type" value="Genomic_DNA"/>
</dbReference>
<organism evidence="6 7">
    <name type="scientific">Aspergillus bertholletiae</name>
    <dbReference type="NCBI Taxonomy" id="1226010"/>
    <lineage>
        <taxon>Eukaryota</taxon>
        <taxon>Fungi</taxon>
        <taxon>Dikarya</taxon>
        <taxon>Ascomycota</taxon>
        <taxon>Pezizomycotina</taxon>
        <taxon>Eurotiomycetes</taxon>
        <taxon>Eurotiomycetidae</taxon>
        <taxon>Eurotiales</taxon>
        <taxon>Aspergillaceae</taxon>
        <taxon>Aspergillus</taxon>
        <taxon>Aspergillus subgen. Circumdati</taxon>
    </lineage>
</organism>
<keyword evidence="5" id="KW-0411">Iron-sulfur</keyword>
<evidence type="ECO:0000256" key="2">
    <source>
        <dbReference type="ARBA" id="ARBA00022723"/>
    </source>
</evidence>
<dbReference type="Gene3D" id="3.50.50.60">
    <property type="entry name" value="FAD/NAD(P)-binding domain"/>
    <property type="match status" value="1"/>
</dbReference>
<dbReference type="OrthoDB" id="6612291at2759"/>
<dbReference type="GO" id="GO:0051539">
    <property type="term" value="F:4 iron, 4 sulfur cluster binding"/>
    <property type="evidence" value="ECO:0007669"/>
    <property type="project" value="UniProtKB-KW"/>
</dbReference>
<protein>
    <submittedName>
        <fullName evidence="6">FAD dependent oxidoreductase-domain-containing protein</fullName>
    </submittedName>
</protein>
<dbReference type="AlphaFoldDB" id="A0A5N7BJ58"/>
<reference evidence="6 7" key="1">
    <citation type="submission" date="2019-04" db="EMBL/GenBank/DDBJ databases">
        <title>Friends and foes A comparative genomics studyof 23 Aspergillus species from section Flavi.</title>
        <authorList>
            <consortium name="DOE Joint Genome Institute"/>
            <person name="Kjaerbolling I."/>
            <person name="Vesth T."/>
            <person name="Frisvad J.C."/>
            <person name="Nybo J.L."/>
            <person name="Theobald S."/>
            <person name="Kildgaard S."/>
            <person name="Isbrandt T."/>
            <person name="Kuo A."/>
            <person name="Sato A."/>
            <person name="Lyhne E.K."/>
            <person name="Kogle M.E."/>
            <person name="Wiebenga A."/>
            <person name="Kun R.S."/>
            <person name="Lubbers R.J."/>
            <person name="Makela M.R."/>
            <person name="Barry K."/>
            <person name="Chovatia M."/>
            <person name="Clum A."/>
            <person name="Daum C."/>
            <person name="Haridas S."/>
            <person name="He G."/>
            <person name="LaButti K."/>
            <person name="Lipzen A."/>
            <person name="Mondo S."/>
            <person name="Riley R."/>
            <person name="Salamov A."/>
            <person name="Simmons B.A."/>
            <person name="Magnuson J.K."/>
            <person name="Henrissat B."/>
            <person name="Mortensen U.H."/>
            <person name="Larsen T.O."/>
            <person name="Devries R.P."/>
            <person name="Grigoriev I.V."/>
            <person name="Machida M."/>
            <person name="Baker S.E."/>
            <person name="Andersen M.R."/>
        </authorList>
    </citation>
    <scope>NUCLEOTIDE SEQUENCE [LARGE SCALE GENOMIC DNA]</scope>
    <source>
        <strain evidence="6 7">IBT 29228</strain>
    </source>
</reference>
<dbReference type="Pfam" id="PF12831">
    <property type="entry name" value="FAD_oxidored"/>
    <property type="match status" value="1"/>
</dbReference>
<name>A0A5N7BJ58_9EURO</name>
<gene>
    <name evidence="6" type="ORF">BDV26DRAFT_301060</name>
</gene>
<dbReference type="InterPro" id="IPR036188">
    <property type="entry name" value="FAD/NAD-bd_sf"/>
</dbReference>
<sequence>MATSPLSDWPQILVEAEAFDDFGGWVMDSQFDLEMGSPYLLAHGNGVPVADATTVIDTSPGEYHIWVRAKDWVPGHHPGRFALIVNGEALQPVFGANDQDWSWEYGAAVALGRKTKLALHDLTGFCGRCDAIFLSRSGEHPPPDAPRAWRRALRGLSPSPVDAGKFDVVVVGGGIVGSAAALAAARLGDRVALIHNRPVLGGNGSVEIGLRPRGISGPLIDEISERHPSGDLHAESLLRAEPNATVLLEHTVYNTITSDSTILSVDARDARTGREIRLSADSFIDCSGTCILGLLSGAKTLFGQESKSEYGEGLAPTVGDDYIHHGHTVFFRTNMGESATSFPNVPWATEIAKDYSNLGGQLVRPGVENGPGPVAYSKGAEDHSASLRRRMKGPLTHFWEYGQRLDPYTNGEYIRDHLLRAIYGTFWNVKKEPEYANLKLEWVAYVAAQGEFRRYKGDYVLNEADIRAHKKFPDGVIKNDGAFCLHYPAEKDAKYDFRLRHWEWDERDKKPYDVPFRCLYSENISNLMMAGKHISVTHVAGSNTKFMGNGGQHAIATAAAAHLCKKYGTTPRGLVRHLAELKKLCSRFTGSDHTDFEDDQFKSTVKL</sequence>
<evidence type="ECO:0000256" key="4">
    <source>
        <dbReference type="ARBA" id="ARBA00023004"/>
    </source>
</evidence>
<accession>A0A5N7BJ58</accession>
<dbReference type="GO" id="GO:0046872">
    <property type="term" value="F:metal ion binding"/>
    <property type="evidence" value="ECO:0007669"/>
    <property type="project" value="UniProtKB-KW"/>
</dbReference>
<keyword evidence="1" id="KW-0004">4Fe-4S</keyword>
<proteinExistence type="predicted"/>
<dbReference type="SUPFAM" id="SSF51905">
    <property type="entry name" value="FAD/NAD(P)-binding domain"/>
    <property type="match status" value="1"/>
</dbReference>
<keyword evidence="7" id="KW-1185">Reference proteome</keyword>
<evidence type="ECO:0000256" key="1">
    <source>
        <dbReference type="ARBA" id="ARBA00022485"/>
    </source>
</evidence>
<evidence type="ECO:0000313" key="7">
    <source>
        <dbReference type="Proteomes" id="UP000326198"/>
    </source>
</evidence>
<keyword evidence="4" id="KW-0408">Iron</keyword>
<evidence type="ECO:0000256" key="3">
    <source>
        <dbReference type="ARBA" id="ARBA00023002"/>
    </source>
</evidence>
<keyword evidence="3" id="KW-0560">Oxidoreductase</keyword>
<dbReference type="GO" id="GO:0016491">
    <property type="term" value="F:oxidoreductase activity"/>
    <property type="evidence" value="ECO:0007669"/>
    <property type="project" value="UniProtKB-KW"/>
</dbReference>
<evidence type="ECO:0000313" key="6">
    <source>
        <dbReference type="EMBL" id="KAE8381795.1"/>
    </source>
</evidence>
<keyword evidence="2" id="KW-0479">Metal-binding</keyword>